<dbReference type="Proteomes" id="UP000663859">
    <property type="component" value="Unassembled WGS sequence"/>
</dbReference>
<name>A0A8J2FVL1_9BACT</name>
<keyword evidence="2" id="KW-1185">Reference proteome</keyword>
<protein>
    <submittedName>
        <fullName evidence="1">Uncharacterized protein</fullName>
    </submittedName>
</protein>
<dbReference type="EMBL" id="CAJNOB010000008">
    <property type="protein sequence ID" value="CAF0694288.1"/>
    <property type="molecule type" value="Genomic_DNA"/>
</dbReference>
<evidence type="ECO:0000313" key="1">
    <source>
        <dbReference type="EMBL" id="CAF0694288.1"/>
    </source>
</evidence>
<proteinExistence type="predicted"/>
<comment type="caution">
    <text evidence="1">The sequence shown here is derived from an EMBL/GenBank/DDBJ whole genome shotgun (WGS) entry which is preliminary data.</text>
</comment>
<sequence length="88" mass="9284">MGGGIGELVLLEIGSINHTYPDGQMGLRMGFESVIKGSCTLAIVAVDNRGEGLLLSENVVGGSERNTSRKGFSECSKHVDLAFPESSR</sequence>
<evidence type="ECO:0000313" key="2">
    <source>
        <dbReference type="Proteomes" id="UP000663859"/>
    </source>
</evidence>
<gene>
    <name evidence="1" type="ORF">MPNT_160003</name>
</gene>
<organism evidence="1 2">
    <name type="scientific">Candidatus Methylacidithermus pantelleriae</name>
    <dbReference type="NCBI Taxonomy" id="2744239"/>
    <lineage>
        <taxon>Bacteria</taxon>
        <taxon>Pseudomonadati</taxon>
        <taxon>Verrucomicrobiota</taxon>
        <taxon>Methylacidiphilae</taxon>
        <taxon>Methylacidiphilales</taxon>
        <taxon>Methylacidiphilaceae</taxon>
        <taxon>Candidatus Methylacidithermus</taxon>
    </lineage>
</organism>
<dbReference type="AlphaFoldDB" id="A0A8J2FVL1"/>
<reference evidence="1" key="1">
    <citation type="submission" date="2021-02" db="EMBL/GenBank/DDBJ databases">
        <authorList>
            <person name="Cremers G."/>
            <person name="Picone N."/>
        </authorList>
    </citation>
    <scope>NUCLEOTIDE SEQUENCE</scope>
    <source>
        <strain evidence="1">PQ17</strain>
    </source>
</reference>
<accession>A0A8J2FVL1</accession>